<feature type="compositionally biased region" description="Basic and acidic residues" evidence="1">
    <location>
        <begin position="259"/>
        <end position="270"/>
    </location>
</feature>
<dbReference type="AlphaFoldDB" id="A0A0M0J8E6"/>
<keyword evidence="3" id="KW-1185">Reference proteome</keyword>
<comment type="caution">
    <text evidence="2">The sequence shown here is derived from an EMBL/GenBank/DDBJ whole genome shotgun (WGS) entry which is preliminary data.</text>
</comment>
<organism evidence="2 3">
    <name type="scientific">Chrysochromulina tobinii</name>
    <dbReference type="NCBI Taxonomy" id="1460289"/>
    <lineage>
        <taxon>Eukaryota</taxon>
        <taxon>Haptista</taxon>
        <taxon>Haptophyta</taxon>
        <taxon>Prymnesiophyceae</taxon>
        <taxon>Prymnesiales</taxon>
        <taxon>Chrysochromulinaceae</taxon>
        <taxon>Chrysochromulina</taxon>
    </lineage>
</organism>
<feature type="region of interest" description="Disordered" evidence="1">
    <location>
        <begin position="239"/>
        <end position="339"/>
    </location>
</feature>
<dbReference type="Proteomes" id="UP000037460">
    <property type="component" value="Unassembled WGS sequence"/>
</dbReference>
<name>A0A0M0J8E6_9EUKA</name>
<protein>
    <submittedName>
        <fullName evidence="2">Uncharacterized protein</fullName>
    </submittedName>
</protein>
<dbReference type="EMBL" id="JWZX01003274">
    <property type="protein sequence ID" value="KOO22473.1"/>
    <property type="molecule type" value="Genomic_DNA"/>
</dbReference>
<feature type="region of interest" description="Disordered" evidence="1">
    <location>
        <begin position="370"/>
        <end position="420"/>
    </location>
</feature>
<evidence type="ECO:0000313" key="2">
    <source>
        <dbReference type="EMBL" id="KOO22473.1"/>
    </source>
</evidence>
<proteinExistence type="predicted"/>
<dbReference type="OrthoDB" id="346649at2759"/>
<evidence type="ECO:0000313" key="3">
    <source>
        <dbReference type="Proteomes" id="UP000037460"/>
    </source>
</evidence>
<gene>
    <name evidence="2" type="ORF">Ctob_001449</name>
</gene>
<reference evidence="3" key="1">
    <citation type="journal article" date="2015" name="PLoS Genet.">
        <title>Genome Sequence and Transcriptome Analyses of Chrysochromulina tobin: Metabolic Tools for Enhanced Algal Fitness in the Prominent Order Prymnesiales (Haptophyceae).</title>
        <authorList>
            <person name="Hovde B.T."/>
            <person name="Deodato C.R."/>
            <person name="Hunsperger H.M."/>
            <person name="Ryken S.A."/>
            <person name="Yost W."/>
            <person name="Jha R.K."/>
            <person name="Patterson J."/>
            <person name="Monnat R.J. Jr."/>
            <person name="Barlow S.B."/>
            <person name="Starkenburg S.R."/>
            <person name="Cattolico R.A."/>
        </authorList>
    </citation>
    <scope>NUCLEOTIDE SEQUENCE</scope>
    <source>
        <strain evidence="3">CCMP291</strain>
    </source>
</reference>
<evidence type="ECO:0000256" key="1">
    <source>
        <dbReference type="SAM" id="MobiDB-lite"/>
    </source>
</evidence>
<sequence length="420" mass="46437">MGALVAFDIKASTRTAAVEAEQLLDAGGVVTSVDDAADLEKTEYWQQGDASLATKEKMEARQALRYNKHVLAALQLYWEAAQRSLHSGGDPSANELHQEGHALMLRRIYRVMIKDFDPADCERCIAEDWARDAKGKDLLTRKAFCDAFFELADTWTAGIDAREYAAFLRTLFDSVTIQRQVRGPDGQVMMVAFVWKDEVECVFDETYAEEEEEQVEERKPVKIDEGQVAVIQESGEVVEASCAPSSTKQAPVAMKPPRVAKDESAPEPKVEQTTGEAEPTEAPVAKKRSPRKAKESAPDAPDGNVQPTDKPVKDYRAKAKKKGSKKKKDEEETSTQSKAVIVVQSMQRKNKAVKKKKEREKAVVTITKHAAAKAENVKKKRSTQPEGPVLSESRNREMNGEGSGVAGWTRSGGPEWWADG</sequence>
<accession>A0A0M0J8E6</accession>